<dbReference type="Proteomes" id="UP001235840">
    <property type="component" value="Unassembled WGS sequence"/>
</dbReference>
<dbReference type="SUPFAM" id="SSF159709">
    <property type="entry name" value="PhnH-like"/>
    <property type="match status" value="1"/>
</dbReference>
<sequence>MTKAEMIDFSMVYDTQYIFRKLLDCAARPGTIHNLYNSIKMLDHQADLPPAIAGIAYTLLDREVTFCVSGAKQQLVEQSLQWKTFSKPSELEQADFVFVLETELDEQEVGVIMQQVNGGTLIDPHTSTTMVLLVQELSSSTGEAYGLRLRGPGIQESTSCSVTGLNWKWMEERAIRNQEFPLGIDMILATAEGDVMVLPRTTSVEREDQ</sequence>
<dbReference type="NCBIfam" id="TIGR03292">
    <property type="entry name" value="PhnH_redo"/>
    <property type="match status" value="1"/>
</dbReference>
<organism evidence="1 2">
    <name type="scientific">Caldalkalibacillus horti</name>
    <dbReference type="NCBI Taxonomy" id="77523"/>
    <lineage>
        <taxon>Bacteria</taxon>
        <taxon>Bacillati</taxon>
        <taxon>Bacillota</taxon>
        <taxon>Bacilli</taxon>
        <taxon>Bacillales</taxon>
        <taxon>Bacillaceae</taxon>
        <taxon>Caldalkalibacillus</taxon>
    </lineage>
</organism>
<dbReference type="Pfam" id="PF05845">
    <property type="entry name" value="PhnH"/>
    <property type="match status" value="1"/>
</dbReference>
<dbReference type="EC" id="2.7.8.37" evidence="1"/>
<keyword evidence="2" id="KW-1185">Reference proteome</keyword>
<accession>A0ABT9W1C9</accession>
<dbReference type="InterPro" id="IPR008772">
    <property type="entry name" value="Phosphonate_metab_PhnH"/>
</dbReference>
<name>A0ABT9W1C9_9BACI</name>
<protein>
    <submittedName>
        <fullName evidence="1">Alpha-D-ribose 1-methylphosphonate 5-triphosphate synthase subunit PhnH</fullName>
        <ecNumber evidence="1">2.7.8.37</ecNumber>
    </submittedName>
</protein>
<evidence type="ECO:0000313" key="1">
    <source>
        <dbReference type="EMBL" id="MDQ0167039.1"/>
    </source>
</evidence>
<dbReference type="EMBL" id="JAUSTY010000012">
    <property type="protein sequence ID" value="MDQ0167039.1"/>
    <property type="molecule type" value="Genomic_DNA"/>
</dbReference>
<dbReference type="Gene3D" id="3.40.50.11310">
    <property type="entry name" value="Bacterial phosphonate metabolism protein PhnH"/>
    <property type="match status" value="1"/>
</dbReference>
<dbReference type="RefSeq" id="WP_307395728.1">
    <property type="nucleotide sequence ID" value="NZ_BAAADK010000030.1"/>
</dbReference>
<dbReference type="GO" id="GO:0061693">
    <property type="term" value="F:alpha-D-ribose 1-methylphosphonate 5-triphosphate synthase activity"/>
    <property type="evidence" value="ECO:0007669"/>
    <property type="project" value="UniProtKB-EC"/>
</dbReference>
<dbReference type="PIRSF" id="PIRSF020680">
    <property type="entry name" value="PhnH"/>
    <property type="match status" value="1"/>
</dbReference>
<reference evidence="1 2" key="1">
    <citation type="submission" date="2023-07" db="EMBL/GenBank/DDBJ databases">
        <title>Genomic Encyclopedia of Type Strains, Phase IV (KMG-IV): sequencing the most valuable type-strain genomes for metagenomic binning, comparative biology and taxonomic classification.</title>
        <authorList>
            <person name="Goeker M."/>
        </authorList>
    </citation>
    <scope>NUCLEOTIDE SEQUENCE [LARGE SCALE GENOMIC DNA]</scope>
    <source>
        <strain evidence="1 2">DSM 12751</strain>
    </source>
</reference>
<proteinExistence type="predicted"/>
<keyword evidence="1" id="KW-0808">Transferase</keyword>
<gene>
    <name evidence="1" type="ORF">J2S11_002956</name>
</gene>
<evidence type="ECO:0000313" key="2">
    <source>
        <dbReference type="Proteomes" id="UP001235840"/>
    </source>
</evidence>
<comment type="caution">
    <text evidence="1">The sequence shown here is derived from an EMBL/GenBank/DDBJ whole genome shotgun (WGS) entry which is preliminary data.</text>
</comment>
<dbReference type="InterPro" id="IPR038058">
    <property type="entry name" value="PhnH-like_sp"/>
</dbReference>